<dbReference type="AlphaFoldDB" id="A0AAD8J509"/>
<evidence type="ECO:0000313" key="2">
    <source>
        <dbReference type="EMBL" id="KAK1397792.1"/>
    </source>
</evidence>
<dbReference type="EMBL" id="JAUIZM010000002">
    <property type="protein sequence ID" value="KAK1397792.1"/>
    <property type="molecule type" value="Genomic_DNA"/>
</dbReference>
<dbReference type="SUPFAM" id="SSF53300">
    <property type="entry name" value="vWA-like"/>
    <property type="match status" value="1"/>
</dbReference>
<accession>A0AAD8J509</accession>
<organism evidence="2 3">
    <name type="scientific">Heracleum sosnowskyi</name>
    <dbReference type="NCBI Taxonomy" id="360622"/>
    <lineage>
        <taxon>Eukaryota</taxon>
        <taxon>Viridiplantae</taxon>
        <taxon>Streptophyta</taxon>
        <taxon>Embryophyta</taxon>
        <taxon>Tracheophyta</taxon>
        <taxon>Spermatophyta</taxon>
        <taxon>Magnoliopsida</taxon>
        <taxon>eudicotyledons</taxon>
        <taxon>Gunneridae</taxon>
        <taxon>Pentapetalae</taxon>
        <taxon>asterids</taxon>
        <taxon>campanulids</taxon>
        <taxon>Apiales</taxon>
        <taxon>Apiaceae</taxon>
        <taxon>Apioideae</taxon>
        <taxon>apioid superclade</taxon>
        <taxon>Tordylieae</taxon>
        <taxon>Tordyliinae</taxon>
        <taxon>Heracleum</taxon>
    </lineage>
</organism>
<evidence type="ECO:0000256" key="1">
    <source>
        <dbReference type="SAM" id="MobiDB-lite"/>
    </source>
</evidence>
<keyword evidence="3" id="KW-1185">Reference proteome</keyword>
<dbReference type="InterPro" id="IPR036465">
    <property type="entry name" value="vWFA_dom_sf"/>
</dbReference>
<dbReference type="Gene3D" id="3.40.50.410">
    <property type="entry name" value="von Willebrand factor, type A domain"/>
    <property type="match status" value="1"/>
</dbReference>
<sequence>MPTALYRAFEHLRQDDGWMNVVPRFPHPRLDANRHSAPLHLSHEPGVFDGDELLDPQPEDATKYSYENTSNDDRSIGTVEIETYTEVSAVVRSASHSNFNILLHLKAHVNCGEECYSKDQANPLLIPQNSRAPKDLVTVLDVSGSMAGTKLALLKRAMGFVIQNLGPSDQSTKSNLENTPSTQSQAKSELKFTQGEACMQSFILTQKTKVTKSNKAKGQRRKRQKRKSKTKQMIITIFKSWQSRVQLAQLSTLVGNPKNFVPPPVPRPSDMFYGKIIPALKEKGIRRVISRRDWPHEVEHKVFLDLTKESPRQLLHQELW</sequence>
<protein>
    <submittedName>
        <fullName evidence="2">Uncharacterized protein</fullName>
    </submittedName>
</protein>
<dbReference type="Proteomes" id="UP001237642">
    <property type="component" value="Unassembled WGS sequence"/>
</dbReference>
<feature type="compositionally biased region" description="Polar residues" evidence="1">
    <location>
        <begin position="168"/>
        <end position="187"/>
    </location>
</feature>
<reference evidence="2" key="2">
    <citation type="submission" date="2023-05" db="EMBL/GenBank/DDBJ databases">
        <authorList>
            <person name="Schelkunov M.I."/>
        </authorList>
    </citation>
    <scope>NUCLEOTIDE SEQUENCE</scope>
    <source>
        <strain evidence="2">Hsosn_3</strain>
        <tissue evidence="2">Leaf</tissue>
    </source>
</reference>
<feature type="region of interest" description="Disordered" evidence="1">
    <location>
        <begin position="209"/>
        <end position="230"/>
    </location>
</feature>
<gene>
    <name evidence="2" type="ORF">POM88_007655</name>
</gene>
<reference evidence="2" key="1">
    <citation type="submission" date="2023-02" db="EMBL/GenBank/DDBJ databases">
        <title>Genome of toxic invasive species Heracleum sosnowskyi carries increased number of genes despite the absence of recent whole-genome duplications.</title>
        <authorList>
            <person name="Schelkunov M."/>
            <person name="Shtratnikova V."/>
            <person name="Makarenko M."/>
            <person name="Klepikova A."/>
            <person name="Omelchenko D."/>
            <person name="Novikova G."/>
            <person name="Obukhova E."/>
            <person name="Bogdanov V."/>
            <person name="Penin A."/>
            <person name="Logacheva M."/>
        </authorList>
    </citation>
    <scope>NUCLEOTIDE SEQUENCE</scope>
    <source>
        <strain evidence="2">Hsosn_3</strain>
        <tissue evidence="2">Leaf</tissue>
    </source>
</reference>
<dbReference type="PANTHER" id="PTHR10579:SF43">
    <property type="entry name" value="ZINC FINGER (C3HC4-TYPE RING FINGER) FAMILY PROTEIN"/>
    <property type="match status" value="1"/>
</dbReference>
<evidence type="ECO:0000313" key="3">
    <source>
        <dbReference type="Proteomes" id="UP001237642"/>
    </source>
</evidence>
<dbReference type="InterPro" id="IPR051266">
    <property type="entry name" value="CLCR"/>
</dbReference>
<name>A0AAD8J509_9APIA</name>
<comment type="caution">
    <text evidence="2">The sequence shown here is derived from an EMBL/GenBank/DDBJ whole genome shotgun (WGS) entry which is preliminary data.</text>
</comment>
<proteinExistence type="predicted"/>
<feature type="region of interest" description="Disordered" evidence="1">
    <location>
        <begin position="168"/>
        <end position="190"/>
    </location>
</feature>
<dbReference type="PANTHER" id="PTHR10579">
    <property type="entry name" value="CALCIUM-ACTIVATED CHLORIDE CHANNEL REGULATOR"/>
    <property type="match status" value="1"/>
</dbReference>